<name>A0A645HPA5_9ZZZZ</name>
<comment type="caution">
    <text evidence="1">The sequence shown here is derived from an EMBL/GenBank/DDBJ whole genome shotgun (WGS) entry which is preliminary data.</text>
</comment>
<evidence type="ECO:0000313" key="1">
    <source>
        <dbReference type="EMBL" id="MPN40891.1"/>
    </source>
</evidence>
<protein>
    <submittedName>
        <fullName evidence="1">Uncharacterized protein</fullName>
    </submittedName>
</protein>
<reference evidence="1" key="1">
    <citation type="submission" date="2019-08" db="EMBL/GenBank/DDBJ databases">
        <authorList>
            <person name="Kucharzyk K."/>
            <person name="Murdoch R.W."/>
            <person name="Higgins S."/>
            <person name="Loffler F."/>
        </authorList>
    </citation>
    <scope>NUCLEOTIDE SEQUENCE</scope>
</reference>
<gene>
    <name evidence="1" type="ORF">SDC9_188431</name>
</gene>
<sequence length="125" mass="14592">MAGGIHLPGQNFAEGIASKRAGRPDPKRRFNRRILVQKTQLHSVSRVDHDDDILKIRADAVKQSDTIFRELQRVKREVRSLHAVAANDNQRRIGICFRLIQRILREVIDRGFIRRLLPHHRRNHA</sequence>
<dbReference type="AlphaFoldDB" id="A0A645HPA5"/>
<organism evidence="1">
    <name type="scientific">bioreactor metagenome</name>
    <dbReference type="NCBI Taxonomy" id="1076179"/>
    <lineage>
        <taxon>unclassified sequences</taxon>
        <taxon>metagenomes</taxon>
        <taxon>ecological metagenomes</taxon>
    </lineage>
</organism>
<accession>A0A645HPA5</accession>
<dbReference type="EMBL" id="VSSQ01097595">
    <property type="protein sequence ID" value="MPN40891.1"/>
    <property type="molecule type" value="Genomic_DNA"/>
</dbReference>
<proteinExistence type="predicted"/>